<feature type="domain" description="Conserved hypothetical protein CHP02679 N terminus" evidence="2">
    <location>
        <begin position="35"/>
        <end position="243"/>
    </location>
</feature>
<feature type="domain" description="DUF2399" evidence="1">
    <location>
        <begin position="264"/>
        <end position="418"/>
    </location>
</feature>
<organism evidence="3 4">
    <name type="scientific">Actinopolyspora alba</name>
    <dbReference type="NCBI Taxonomy" id="673379"/>
    <lineage>
        <taxon>Bacteria</taxon>
        <taxon>Bacillati</taxon>
        <taxon>Actinomycetota</taxon>
        <taxon>Actinomycetes</taxon>
        <taxon>Actinopolysporales</taxon>
        <taxon>Actinopolysporaceae</taxon>
        <taxon>Actinopolyspora</taxon>
        <taxon>Actinopolyspora alba group</taxon>
    </lineage>
</organism>
<accession>A0A1I2BD93</accession>
<protein>
    <submittedName>
        <fullName evidence="3">TIGR02679 family protein</fullName>
    </submittedName>
</protein>
<dbReference type="InterPro" id="IPR024465">
    <property type="entry name" value="DUF2399"/>
</dbReference>
<proteinExistence type="predicted"/>
<keyword evidence="4" id="KW-1185">Reference proteome</keyword>
<evidence type="ECO:0000313" key="4">
    <source>
        <dbReference type="Proteomes" id="UP000198716"/>
    </source>
</evidence>
<reference evidence="4" key="1">
    <citation type="submission" date="2016-10" db="EMBL/GenBank/DDBJ databases">
        <authorList>
            <person name="Varghese N."/>
            <person name="Submissions S."/>
        </authorList>
    </citation>
    <scope>NUCLEOTIDE SEQUENCE [LARGE SCALE GENOMIC DNA]</scope>
    <source>
        <strain evidence="4">DSM 45004</strain>
    </source>
</reference>
<dbReference type="AlphaFoldDB" id="A0A1I2BD93"/>
<gene>
    <name evidence="3" type="ORF">SAMN04487819_11642</name>
</gene>
<dbReference type="RefSeq" id="WP_092929179.1">
    <property type="nucleotide sequence ID" value="NZ_FOMZ01000016.1"/>
</dbReference>
<name>A0A1I2BD93_9ACTN</name>
<dbReference type="InterPro" id="IPR024466">
    <property type="entry name" value="CHP02679_N"/>
</dbReference>
<dbReference type="EMBL" id="FOMZ01000016">
    <property type="protein sequence ID" value="SFE54131.1"/>
    <property type="molecule type" value="Genomic_DNA"/>
</dbReference>
<evidence type="ECO:0000259" key="1">
    <source>
        <dbReference type="Pfam" id="PF09664"/>
    </source>
</evidence>
<evidence type="ECO:0000313" key="3">
    <source>
        <dbReference type="EMBL" id="SFE54131.1"/>
    </source>
</evidence>
<dbReference type="Pfam" id="PF11796">
    <property type="entry name" value="DUF3323"/>
    <property type="match status" value="1"/>
</dbReference>
<evidence type="ECO:0000259" key="2">
    <source>
        <dbReference type="Pfam" id="PF11796"/>
    </source>
</evidence>
<dbReference type="Proteomes" id="UP000198716">
    <property type="component" value="Unassembled WGS sequence"/>
</dbReference>
<dbReference type="Pfam" id="PF09664">
    <property type="entry name" value="DUF2399"/>
    <property type="match status" value="1"/>
</dbReference>
<sequence length="427" mass="47137">MNDPESIRAVWDLPELRGLWERARQALEAADRPATFRLELPDERTRQKVGEVYGRPMWGQGTRINVSKLDESLRAGGPGVDLERLLEILHERPVTRQESGSRRRGHEQDRTVGVLNAALAEHGLAEQPWAAAWTDWVRQYGRVADSDLDATAERAAAVLARLVLDPDRQPRVRWSRTELAARCAGSEYELDNGTTLSRVVLRAASMAHGTDSPGGERERRTLWERCGVTPDGISATVPCWALPLSGEDAWSGTVRERTELGLPTHLTLLDLRAAPEPLVEPGTVIAVCQNTRTLEAAVTAGVRHPLVCLSGRPGTVALELLDRLRADGAVLRLHCDFDWTGLSVAGALYERPGFVPWRMSAADYRETVNRAAARRTDLRILDENPTEAPWDPELAEVMSSAGRAVEEEIVLDDLLHDLRNGLDGPVA</sequence>